<name>A0A9N9NH82_9GLOM</name>
<proteinExistence type="predicted"/>
<dbReference type="Proteomes" id="UP000789759">
    <property type="component" value="Unassembled WGS sequence"/>
</dbReference>
<keyword evidence="3" id="KW-1185">Reference proteome</keyword>
<dbReference type="Pfam" id="PF03184">
    <property type="entry name" value="DDE_1"/>
    <property type="match status" value="1"/>
</dbReference>
<comment type="caution">
    <text evidence="2">The sequence shown here is derived from an EMBL/GenBank/DDBJ whole genome shotgun (WGS) entry which is preliminary data.</text>
</comment>
<dbReference type="GO" id="GO:0003676">
    <property type="term" value="F:nucleic acid binding"/>
    <property type="evidence" value="ECO:0007669"/>
    <property type="project" value="InterPro"/>
</dbReference>
<accession>A0A9N9NH82</accession>
<dbReference type="EMBL" id="CAJVQA010014400">
    <property type="protein sequence ID" value="CAG8730801.1"/>
    <property type="molecule type" value="Genomic_DNA"/>
</dbReference>
<evidence type="ECO:0000259" key="1">
    <source>
        <dbReference type="Pfam" id="PF03184"/>
    </source>
</evidence>
<gene>
    <name evidence="2" type="ORF">CPELLU_LOCUS13480</name>
</gene>
<dbReference type="InterPro" id="IPR004875">
    <property type="entry name" value="DDE_SF_endonuclease_dom"/>
</dbReference>
<dbReference type="AlphaFoldDB" id="A0A9N9NH82"/>
<dbReference type="OrthoDB" id="3695345at2759"/>
<reference evidence="2" key="1">
    <citation type="submission" date="2021-06" db="EMBL/GenBank/DDBJ databases">
        <authorList>
            <person name="Kallberg Y."/>
            <person name="Tangrot J."/>
            <person name="Rosling A."/>
        </authorList>
    </citation>
    <scope>NUCLEOTIDE SEQUENCE</scope>
    <source>
        <strain evidence="2">FL966</strain>
    </source>
</reference>
<organism evidence="2 3">
    <name type="scientific">Cetraspora pellucida</name>
    <dbReference type="NCBI Taxonomy" id="1433469"/>
    <lineage>
        <taxon>Eukaryota</taxon>
        <taxon>Fungi</taxon>
        <taxon>Fungi incertae sedis</taxon>
        <taxon>Mucoromycota</taxon>
        <taxon>Glomeromycotina</taxon>
        <taxon>Glomeromycetes</taxon>
        <taxon>Diversisporales</taxon>
        <taxon>Gigasporaceae</taxon>
        <taxon>Cetraspora</taxon>
    </lineage>
</organism>
<evidence type="ECO:0000313" key="3">
    <source>
        <dbReference type="Proteomes" id="UP000789759"/>
    </source>
</evidence>
<evidence type="ECO:0000313" key="2">
    <source>
        <dbReference type="EMBL" id="CAG8730801.1"/>
    </source>
</evidence>
<sequence length="281" mass="31717">MPLSVHRIALNFDVTGQTLHDAIAQGSAPKCPGPSTILTAEEENELVEYCLNMQRIGFKLTRAAINTMIVQMLKIKNKEYLLKNAWLRKVLAQKASGMCILSLLVYKGVNVIKGLLDNALVLSSIVATFTNTDYMHENIFGMYIEHFNNSILSTRPVLLMLDGATSHINLISIKYYNENNILLYVLSSNTTHILQPSKTFIKKLKAKYDKASDCYHSNNDYEVVTKYSFAQVFDKAFYETYTLNAIRHTFAATGIWLLNLNAINSDRLMPSLPTYKLVITS</sequence>
<feature type="domain" description="DDE-1" evidence="1">
    <location>
        <begin position="134"/>
        <end position="213"/>
    </location>
</feature>
<protein>
    <submittedName>
        <fullName evidence="2">14909_t:CDS:1</fullName>
    </submittedName>
</protein>